<evidence type="ECO:0000313" key="2">
    <source>
        <dbReference type="Proteomes" id="UP000199203"/>
    </source>
</evidence>
<organism evidence="1 2">
    <name type="scientific">Epilithonimonas hungarica</name>
    <dbReference type="NCBI Taxonomy" id="454006"/>
    <lineage>
        <taxon>Bacteria</taxon>
        <taxon>Pseudomonadati</taxon>
        <taxon>Bacteroidota</taxon>
        <taxon>Flavobacteriia</taxon>
        <taxon>Flavobacteriales</taxon>
        <taxon>Weeksellaceae</taxon>
        <taxon>Chryseobacterium group</taxon>
        <taxon>Epilithonimonas</taxon>
    </lineage>
</organism>
<gene>
    <name evidence="1" type="ORF">SAMN05421825_0539</name>
</gene>
<dbReference type="EMBL" id="FNBH01000001">
    <property type="protein sequence ID" value="SDE90242.1"/>
    <property type="molecule type" value="Genomic_DNA"/>
</dbReference>
<reference evidence="2" key="1">
    <citation type="submission" date="2016-10" db="EMBL/GenBank/DDBJ databases">
        <authorList>
            <person name="Varghese N."/>
            <person name="Submissions S."/>
        </authorList>
    </citation>
    <scope>NUCLEOTIDE SEQUENCE [LARGE SCALE GENOMIC DNA]</scope>
    <source>
        <strain evidence="2">DSM 19684</strain>
    </source>
</reference>
<accession>A0A1G7GQ34</accession>
<evidence type="ECO:0008006" key="3">
    <source>
        <dbReference type="Google" id="ProtNLM"/>
    </source>
</evidence>
<protein>
    <recommendedName>
        <fullName evidence="3">Por secretion system C-terminal sorting domain-containing protein</fullName>
    </recommendedName>
</protein>
<keyword evidence="2" id="KW-1185">Reference proteome</keyword>
<proteinExistence type="predicted"/>
<evidence type="ECO:0000313" key="1">
    <source>
        <dbReference type="EMBL" id="SDE90242.1"/>
    </source>
</evidence>
<dbReference type="RefSeq" id="WP_089871136.1">
    <property type="nucleotide sequence ID" value="NZ_FNBH01000001.1"/>
</dbReference>
<dbReference type="Proteomes" id="UP000199203">
    <property type="component" value="Unassembled WGS sequence"/>
</dbReference>
<name>A0A1G7GQ34_9FLAO</name>
<dbReference type="AlphaFoldDB" id="A0A1G7GQ34"/>
<dbReference type="OrthoDB" id="1272926at2"/>
<dbReference type="STRING" id="454006.SAMN05421825_0539"/>
<sequence>MIKKLFITQSIFFYIVASSQVLTYVGNAAHVTIQPQTLLYNGGGLQTAGNAIVDNSGNVMVNGVSSDLLNLAATSNFNLKLANTSSYGQLYITGIPQGQISGKVNKEYLADYENGSTGSQQMGLPFYNFSIQELVSVFGEGNLNVTNIANNSSGRFNPSSTFWWNNARARFDQIAYGGTAYYANGNPNLSFISPMTYYILPRRKSDATYFWQFPKTEKKIFKGTPASDVIASGVNNVNFALSGGYSGSFGTNGNASNTFGEKYYSYLDDPFRVKGTSWPADYAKNLYQLANPFLTNIDLKYIGIDSETGSDDNFISNLEGVAYYGDNNLNWTAQNGTLYPGTTMVVKVSGGAFQAGDVGANKLIIKPMGAFMVKMSSNAAQTLNLTKTRRFKQTSRADGIDYSVTAAKTSETVDDISSDKIVKQVAVIMYDLNGLELDRTYYAVSPSAFTGYSPTATTLQAYSDNKKIYTKEEKLAGGEDATYTDKLYINEANEITFKTKEIPLYINYTDQPYQLKFELYEKGERVEDGLSNGNSFYIKDAQNQIIKIVDGGSLSSMSGAQTLGLYYEKPSNATLGTDVFAGSQTIIAKKDAQWVVRFAKDWKNATVEVYSSAGQLLNKQQNISTSYDYVVPVNYQAKSTFVIKAISENGEVVIKKILN</sequence>